<reference evidence="2" key="1">
    <citation type="submission" date="2023-10" db="EMBL/GenBank/DDBJ databases">
        <title>Genome assemblies of two species of porcelain crab, Petrolisthes cinctipes and Petrolisthes manimaculis (Anomura: Porcellanidae).</title>
        <authorList>
            <person name="Angst P."/>
        </authorList>
    </citation>
    <scope>NUCLEOTIDE SEQUENCE</scope>
    <source>
        <strain evidence="2">PB745_01</strain>
        <tissue evidence="2">Gill</tissue>
    </source>
</reference>
<name>A0AAE1GFE0_PETCI</name>
<evidence type="ECO:0000313" key="3">
    <source>
        <dbReference type="Proteomes" id="UP001286313"/>
    </source>
</evidence>
<dbReference type="EMBL" id="JAWQEG010000394">
    <property type="protein sequence ID" value="KAK3890761.1"/>
    <property type="molecule type" value="Genomic_DNA"/>
</dbReference>
<comment type="caution">
    <text evidence="2">The sequence shown here is derived from an EMBL/GenBank/DDBJ whole genome shotgun (WGS) entry which is preliminary data.</text>
</comment>
<feature type="compositionally biased region" description="Low complexity" evidence="1">
    <location>
        <begin position="68"/>
        <end position="84"/>
    </location>
</feature>
<organism evidence="2 3">
    <name type="scientific">Petrolisthes cinctipes</name>
    <name type="common">Flat porcelain crab</name>
    <dbReference type="NCBI Taxonomy" id="88211"/>
    <lineage>
        <taxon>Eukaryota</taxon>
        <taxon>Metazoa</taxon>
        <taxon>Ecdysozoa</taxon>
        <taxon>Arthropoda</taxon>
        <taxon>Crustacea</taxon>
        <taxon>Multicrustacea</taxon>
        <taxon>Malacostraca</taxon>
        <taxon>Eumalacostraca</taxon>
        <taxon>Eucarida</taxon>
        <taxon>Decapoda</taxon>
        <taxon>Pleocyemata</taxon>
        <taxon>Anomura</taxon>
        <taxon>Galatheoidea</taxon>
        <taxon>Porcellanidae</taxon>
        <taxon>Petrolisthes</taxon>
    </lineage>
</organism>
<sequence length="125" mass="13679">MKENVIERGDTKGKKRKRGKVDRVQEGRRKEDVEVENKGGEYVGDLESAPTTPPTPPVGMSASTSRLAAPNHPTNQPATPQQPQLSPPPAQTTPVTMHQQDISTSAHPATMHQYYLNLNPPKPSH</sequence>
<feature type="compositionally biased region" description="Basic and acidic residues" evidence="1">
    <location>
        <begin position="21"/>
        <end position="39"/>
    </location>
</feature>
<proteinExistence type="predicted"/>
<gene>
    <name evidence="2" type="ORF">Pcinc_005310</name>
</gene>
<feature type="compositionally biased region" description="Polar residues" evidence="1">
    <location>
        <begin position="95"/>
        <end position="107"/>
    </location>
</feature>
<feature type="region of interest" description="Disordered" evidence="1">
    <location>
        <begin position="1"/>
        <end position="125"/>
    </location>
</feature>
<keyword evidence="3" id="KW-1185">Reference proteome</keyword>
<feature type="compositionally biased region" description="Basic and acidic residues" evidence="1">
    <location>
        <begin position="1"/>
        <end position="12"/>
    </location>
</feature>
<accession>A0AAE1GFE0</accession>
<protein>
    <submittedName>
        <fullName evidence="2">Uncharacterized protein</fullName>
    </submittedName>
</protein>
<evidence type="ECO:0000256" key="1">
    <source>
        <dbReference type="SAM" id="MobiDB-lite"/>
    </source>
</evidence>
<dbReference type="AlphaFoldDB" id="A0AAE1GFE0"/>
<dbReference type="Proteomes" id="UP001286313">
    <property type="component" value="Unassembled WGS sequence"/>
</dbReference>
<evidence type="ECO:0000313" key="2">
    <source>
        <dbReference type="EMBL" id="KAK3890761.1"/>
    </source>
</evidence>